<evidence type="ECO:0000256" key="2">
    <source>
        <dbReference type="ARBA" id="ARBA00023274"/>
    </source>
</evidence>
<dbReference type="GO" id="GO:0006412">
    <property type="term" value="P:translation"/>
    <property type="evidence" value="ECO:0007669"/>
    <property type="project" value="InterPro"/>
</dbReference>
<dbReference type="SUPFAM" id="SSF143800">
    <property type="entry name" value="L28p-like"/>
    <property type="match status" value="1"/>
</dbReference>
<organism evidence="4">
    <name type="scientific">Auxenochlorella protothecoides</name>
    <name type="common">Green microalga</name>
    <name type="synonym">Chlorella protothecoides</name>
    <dbReference type="NCBI Taxonomy" id="3075"/>
    <lineage>
        <taxon>Eukaryota</taxon>
        <taxon>Viridiplantae</taxon>
        <taxon>Chlorophyta</taxon>
        <taxon>core chlorophytes</taxon>
        <taxon>Trebouxiophyceae</taxon>
        <taxon>Chlorellales</taxon>
        <taxon>Chlorellaceae</taxon>
        <taxon>Auxenochlorella</taxon>
    </lineage>
</organism>
<name>A0A1D2AB76_AUXPR</name>
<sequence>FTSKHQQRRSVECGVLARMARKGIHPLMRTMTVVLRNGSSFRASTVLNRHTPWKLQVDTTSHPFWTGEETGISVEGARMARIMERYGDLLKTPAEKAAAAKKAAEEEASVAASA</sequence>
<dbReference type="Gene3D" id="4.10.830.30">
    <property type="entry name" value="Ribosomal protein L31"/>
    <property type="match status" value="1"/>
</dbReference>
<dbReference type="EMBL" id="GDKF01002429">
    <property type="protein sequence ID" value="JAT76193.1"/>
    <property type="molecule type" value="Transcribed_RNA"/>
</dbReference>
<dbReference type="NCBIfam" id="TIGR00105">
    <property type="entry name" value="L31"/>
    <property type="match status" value="1"/>
</dbReference>
<dbReference type="Pfam" id="PF01197">
    <property type="entry name" value="Ribosomal_L31"/>
    <property type="match status" value="1"/>
</dbReference>
<evidence type="ECO:0000256" key="3">
    <source>
        <dbReference type="RuleBase" id="RU000564"/>
    </source>
</evidence>
<comment type="similarity">
    <text evidence="3">Belongs to the bacterial ribosomal protein bL31 family.</text>
</comment>
<dbReference type="GO" id="GO:0005840">
    <property type="term" value="C:ribosome"/>
    <property type="evidence" value="ECO:0007669"/>
    <property type="project" value="UniProtKB-KW"/>
</dbReference>
<gene>
    <name evidence="4" type="ORF">g.7507</name>
</gene>
<protein>
    <recommendedName>
        <fullName evidence="3">50S ribosomal protein L31</fullName>
    </recommendedName>
</protein>
<dbReference type="InterPro" id="IPR042105">
    <property type="entry name" value="Ribosomal_bL31_sf"/>
</dbReference>
<dbReference type="AlphaFoldDB" id="A0A1D2AB76"/>
<dbReference type="GO" id="GO:0003735">
    <property type="term" value="F:structural constituent of ribosome"/>
    <property type="evidence" value="ECO:0007669"/>
    <property type="project" value="InterPro"/>
</dbReference>
<keyword evidence="2 3" id="KW-0687">Ribonucleoprotein</keyword>
<proteinExistence type="inferred from homology"/>
<reference evidence="4" key="1">
    <citation type="submission" date="2015-08" db="EMBL/GenBank/DDBJ databases">
        <authorList>
            <person name="Babu N.S."/>
            <person name="Beckwith C.J."/>
            <person name="Beseler K.G."/>
            <person name="Brison A."/>
            <person name="Carone J.V."/>
            <person name="Caskin T.P."/>
            <person name="Diamond M."/>
            <person name="Durham M.E."/>
            <person name="Foxe J.M."/>
            <person name="Go M."/>
            <person name="Henderson B.A."/>
            <person name="Jones I.B."/>
            <person name="McGettigan J.A."/>
            <person name="Micheletti S.J."/>
            <person name="Nasrallah M.E."/>
            <person name="Ortiz D."/>
            <person name="Piller C.R."/>
            <person name="Privatt S.R."/>
            <person name="Schneider S.L."/>
            <person name="Sharp S."/>
            <person name="Smith T.C."/>
            <person name="Stanton J.D."/>
            <person name="Ullery H.E."/>
            <person name="Wilson R.J."/>
            <person name="Serrano M.G."/>
            <person name="Buck G."/>
            <person name="Lee V."/>
            <person name="Wang Y."/>
            <person name="Carvalho R."/>
            <person name="Voegtly L."/>
            <person name="Shi R."/>
            <person name="Duckworth R."/>
            <person name="Johnson A."/>
            <person name="Loviza R."/>
            <person name="Walstead R."/>
            <person name="Shah Z."/>
            <person name="Kiflezghi M."/>
            <person name="Wade K."/>
            <person name="Ball S.L."/>
            <person name="Bradley K.W."/>
            <person name="Asai D.J."/>
            <person name="Bowman C.A."/>
            <person name="Russell D.A."/>
            <person name="Pope W.H."/>
            <person name="Jacobs-Sera D."/>
            <person name="Hendrix R.W."/>
            <person name="Hatfull G.F."/>
        </authorList>
    </citation>
    <scope>NUCLEOTIDE SEQUENCE</scope>
</reference>
<evidence type="ECO:0000313" key="4">
    <source>
        <dbReference type="EMBL" id="JAT76193.1"/>
    </source>
</evidence>
<accession>A0A1D2AB76</accession>
<keyword evidence="1 3" id="KW-0689">Ribosomal protein</keyword>
<feature type="non-terminal residue" evidence="4">
    <location>
        <position position="1"/>
    </location>
</feature>
<evidence type="ECO:0000256" key="1">
    <source>
        <dbReference type="ARBA" id="ARBA00022980"/>
    </source>
</evidence>
<dbReference type="InterPro" id="IPR002150">
    <property type="entry name" value="Ribosomal_bL31"/>
</dbReference>
<dbReference type="GO" id="GO:1990904">
    <property type="term" value="C:ribonucleoprotein complex"/>
    <property type="evidence" value="ECO:0007669"/>
    <property type="project" value="UniProtKB-KW"/>
</dbReference>
<dbReference type="InterPro" id="IPR034704">
    <property type="entry name" value="Ribosomal_bL28/bL31-like_sf"/>
</dbReference>